<feature type="domain" description="Phenylalanyl tRNA synthetase beta chain core" evidence="1">
    <location>
        <begin position="2"/>
        <end position="70"/>
    </location>
</feature>
<dbReference type="Proteomes" id="UP000653692">
    <property type="component" value="Unassembled WGS sequence"/>
</dbReference>
<dbReference type="SUPFAM" id="SSF55681">
    <property type="entry name" value="Class II aaRS and biotin synthetases"/>
    <property type="match status" value="1"/>
</dbReference>
<dbReference type="AlphaFoldDB" id="A0A832ZH70"/>
<keyword evidence="2" id="KW-0436">Ligase</keyword>
<name>A0A832ZH70_9EURY</name>
<dbReference type="EMBL" id="DQUR01000182">
    <property type="protein sequence ID" value="HIP89336.1"/>
    <property type="molecule type" value="Genomic_DNA"/>
</dbReference>
<gene>
    <name evidence="2" type="ORF">EYH24_05290</name>
</gene>
<feature type="non-terminal residue" evidence="2">
    <location>
        <position position="1"/>
    </location>
</feature>
<proteinExistence type="predicted"/>
<protein>
    <submittedName>
        <fullName evidence="2">Phenylalanine--tRNA ligase subunit beta</fullName>
    </submittedName>
</protein>
<organism evidence="2 3">
    <name type="scientific">Thermococcus paralvinellae</name>
    <dbReference type="NCBI Taxonomy" id="582419"/>
    <lineage>
        <taxon>Archaea</taxon>
        <taxon>Methanobacteriati</taxon>
        <taxon>Methanobacteriota</taxon>
        <taxon>Thermococci</taxon>
        <taxon>Thermococcales</taxon>
        <taxon>Thermococcaceae</taxon>
        <taxon>Thermococcus</taxon>
    </lineage>
</organism>
<dbReference type="GO" id="GO:0004826">
    <property type="term" value="F:phenylalanine-tRNA ligase activity"/>
    <property type="evidence" value="ECO:0007669"/>
    <property type="project" value="InterPro"/>
</dbReference>
<evidence type="ECO:0000313" key="2">
    <source>
        <dbReference type="EMBL" id="HIP89336.1"/>
    </source>
</evidence>
<dbReference type="GO" id="GO:0006432">
    <property type="term" value="P:phenylalanyl-tRNA aminoacylation"/>
    <property type="evidence" value="ECO:0007669"/>
    <property type="project" value="InterPro"/>
</dbReference>
<sequence>TEAKEILDSVMRHLGIEYELEETEHGSFIPGRVGKVIVNGKEIGIIGEIHPQVLENWGIEMPVAAFEIFLKPLYT</sequence>
<dbReference type="PANTHER" id="PTHR10947">
    <property type="entry name" value="PHENYLALANYL-TRNA SYNTHETASE BETA CHAIN AND LEUCINE-RICH REPEAT-CONTAINING PROTEIN 47"/>
    <property type="match status" value="1"/>
</dbReference>
<dbReference type="Pfam" id="PF17759">
    <property type="entry name" value="tRNA_synthFbeta"/>
    <property type="match status" value="1"/>
</dbReference>
<evidence type="ECO:0000313" key="3">
    <source>
        <dbReference type="Proteomes" id="UP000653692"/>
    </source>
</evidence>
<dbReference type="InterPro" id="IPR045060">
    <property type="entry name" value="Phe-tRNA-ligase_IIc_bsu"/>
</dbReference>
<dbReference type="GO" id="GO:0009328">
    <property type="term" value="C:phenylalanine-tRNA ligase complex"/>
    <property type="evidence" value="ECO:0007669"/>
    <property type="project" value="TreeGrafter"/>
</dbReference>
<accession>A0A832ZH70</accession>
<dbReference type="PANTHER" id="PTHR10947:SF0">
    <property type="entry name" value="PHENYLALANINE--TRNA LIGASE BETA SUBUNIT"/>
    <property type="match status" value="1"/>
</dbReference>
<dbReference type="Gene3D" id="3.30.930.10">
    <property type="entry name" value="Bira Bifunctional Protein, Domain 2"/>
    <property type="match status" value="1"/>
</dbReference>
<evidence type="ECO:0000259" key="1">
    <source>
        <dbReference type="Pfam" id="PF17759"/>
    </source>
</evidence>
<dbReference type="InterPro" id="IPR041616">
    <property type="entry name" value="PheRS_beta_core"/>
</dbReference>
<reference evidence="2" key="1">
    <citation type="journal article" date="2020" name="ISME J.">
        <title>Gammaproteobacteria mediating utilization of methyl-, sulfur- and petroleum organic compounds in deep ocean hydrothermal plumes.</title>
        <authorList>
            <person name="Zhou Z."/>
            <person name="Liu Y."/>
            <person name="Pan J."/>
            <person name="Cron B.R."/>
            <person name="Toner B.M."/>
            <person name="Anantharaman K."/>
            <person name="Breier J.A."/>
            <person name="Dick G.J."/>
            <person name="Li M."/>
        </authorList>
    </citation>
    <scope>NUCLEOTIDE SEQUENCE</scope>
    <source>
        <strain evidence="2">SZUA-1476</strain>
    </source>
</reference>
<comment type="caution">
    <text evidence="2">The sequence shown here is derived from an EMBL/GenBank/DDBJ whole genome shotgun (WGS) entry which is preliminary data.</text>
</comment>
<dbReference type="InterPro" id="IPR045864">
    <property type="entry name" value="aa-tRNA-synth_II/BPL/LPL"/>
</dbReference>